<proteinExistence type="predicted"/>
<dbReference type="AlphaFoldDB" id="A0A4C1Y8B7"/>
<accession>A0A4C1Y8B7</accession>
<dbReference type="SUPFAM" id="SSF56219">
    <property type="entry name" value="DNase I-like"/>
    <property type="match status" value="1"/>
</dbReference>
<dbReference type="Proteomes" id="UP000299102">
    <property type="component" value="Unassembled WGS sequence"/>
</dbReference>
<evidence type="ECO:0000313" key="3">
    <source>
        <dbReference type="Proteomes" id="UP000299102"/>
    </source>
</evidence>
<feature type="domain" description="Endonuclease/exonuclease/phosphatase" evidence="1">
    <location>
        <begin position="2"/>
        <end position="134"/>
    </location>
</feature>
<dbReference type="Gene3D" id="3.60.10.10">
    <property type="entry name" value="Endonuclease/exonuclease/phosphatase"/>
    <property type="match status" value="1"/>
</dbReference>
<sequence>MNYKIDDVCELMKDWRLDIVGVNESKRRGSGGTIKCGSFDTYWSDVDQSQRGCRGIGFILSKRLFECVNRYEYVCLRLLRLRVKSGLAQIFILGVYAPDMPKSLEKWEKFWADVRDILMKCNKNEKIVILGDFNG</sequence>
<gene>
    <name evidence="2" type="ORF">EVAR_52926_1</name>
</gene>
<dbReference type="EMBL" id="BGZK01001086">
    <property type="protein sequence ID" value="GBP70799.1"/>
    <property type="molecule type" value="Genomic_DNA"/>
</dbReference>
<organism evidence="2 3">
    <name type="scientific">Eumeta variegata</name>
    <name type="common">Bagworm moth</name>
    <name type="synonym">Eumeta japonica</name>
    <dbReference type="NCBI Taxonomy" id="151549"/>
    <lineage>
        <taxon>Eukaryota</taxon>
        <taxon>Metazoa</taxon>
        <taxon>Ecdysozoa</taxon>
        <taxon>Arthropoda</taxon>
        <taxon>Hexapoda</taxon>
        <taxon>Insecta</taxon>
        <taxon>Pterygota</taxon>
        <taxon>Neoptera</taxon>
        <taxon>Endopterygota</taxon>
        <taxon>Lepidoptera</taxon>
        <taxon>Glossata</taxon>
        <taxon>Ditrysia</taxon>
        <taxon>Tineoidea</taxon>
        <taxon>Psychidae</taxon>
        <taxon>Oiketicinae</taxon>
        <taxon>Eumeta</taxon>
    </lineage>
</organism>
<dbReference type="OrthoDB" id="412793at2759"/>
<evidence type="ECO:0000259" key="1">
    <source>
        <dbReference type="Pfam" id="PF03372"/>
    </source>
</evidence>
<keyword evidence="3" id="KW-1185">Reference proteome</keyword>
<dbReference type="Pfam" id="PF03372">
    <property type="entry name" value="Exo_endo_phos"/>
    <property type="match status" value="1"/>
</dbReference>
<dbReference type="GO" id="GO:0003824">
    <property type="term" value="F:catalytic activity"/>
    <property type="evidence" value="ECO:0007669"/>
    <property type="project" value="InterPro"/>
</dbReference>
<name>A0A4C1Y8B7_EUMVA</name>
<comment type="caution">
    <text evidence="2">The sequence shown here is derived from an EMBL/GenBank/DDBJ whole genome shotgun (WGS) entry which is preliminary data.</text>
</comment>
<dbReference type="STRING" id="151549.A0A4C1Y8B7"/>
<reference evidence="2 3" key="1">
    <citation type="journal article" date="2019" name="Commun. Biol.">
        <title>The bagworm genome reveals a unique fibroin gene that provides high tensile strength.</title>
        <authorList>
            <person name="Kono N."/>
            <person name="Nakamura H."/>
            <person name="Ohtoshi R."/>
            <person name="Tomita M."/>
            <person name="Numata K."/>
            <person name="Arakawa K."/>
        </authorList>
    </citation>
    <scope>NUCLEOTIDE SEQUENCE [LARGE SCALE GENOMIC DNA]</scope>
</reference>
<dbReference type="InterPro" id="IPR005135">
    <property type="entry name" value="Endo/exonuclease/phosphatase"/>
</dbReference>
<evidence type="ECO:0000313" key="2">
    <source>
        <dbReference type="EMBL" id="GBP70799.1"/>
    </source>
</evidence>
<dbReference type="InterPro" id="IPR036691">
    <property type="entry name" value="Endo/exonu/phosph_ase_sf"/>
</dbReference>
<protein>
    <recommendedName>
        <fullName evidence="1">Endonuclease/exonuclease/phosphatase domain-containing protein</fullName>
    </recommendedName>
</protein>